<dbReference type="OrthoDB" id="2560628at2759"/>
<protein>
    <recommendedName>
        <fullName evidence="2">DUF7702 domain-containing protein</fullName>
    </recommendedName>
</protein>
<dbReference type="PANTHER" id="PTHR42109">
    <property type="entry name" value="UNPLACED GENOMIC SCAFFOLD UM_SCAF_CONTIG_1.265, WHOLE GENOME SHOTGUN SEQUENCE"/>
    <property type="match status" value="1"/>
</dbReference>
<feature type="transmembrane region" description="Helical" evidence="1">
    <location>
        <begin position="6"/>
        <end position="24"/>
    </location>
</feature>
<dbReference type="AlphaFoldDB" id="A0A2K0U0L6"/>
<feature type="domain" description="DUF7702" evidence="2">
    <location>
        <begin position="5"/>
        <end position="235"/>
    </location>
</feature>
<keyword evidence="1" id="KW-0472">Membrane</keyword>
<feature type="transmembrane region" description="Helical" evidence="1">
    <location>
        <begin position="56"/>
        <end position="77"/>
    </location>
</feature>
<keyword evidence="1" id="KW-1133">Transmembrane helix</keyword>
<feature type="transmembrane region" description="Helical" evidence="1">
    <location>
        <begin position="179"/>
        <end position="200"/>
    </location>
</feature>
<organism evidence="3 4">
    <name type="scientific">Trichoderma harzianum</name>
    <name type="common">Hypocrea lixii</name>
    <dbReference type="NCBI Taxonomy" id="5544"/>
    <lineage>
        <taxon>Eukaryota</taxon>
        <taxon>Fungi</taxon>
        <taxon>Dikarya</taxon>
        <taxon>Ascomycota</taxon>
        <taxon>Pezizomycotina</taxon>
        <taxon>Sordariomycetes</taxon>
        <taxon>Hypocreomycetidae</taxon>
        <taxon>Hypocreales</taxon>
        <taxon>Hypocreaceae</taxon>
        <taxon>Trichoderma</taxon>
    </lineage>
</organism>
<evidence type="ECO:0000313" key="4">
    <source>
        <dbReference type="Proteomes" id="UP000236290"/>
    </source>
</evidence>
<evidence type="ECO:0000313" key="3">
    <source>
        <dbReference type="EMBL" id="PNP51302.1"/>
    </source>
</evidence>
<dbReference type="PANTHER" id="PTHR42109:SF3">
    <property type="entry name" value="INTEGRAL MEMBRANE PROTEIN (AFU_ORTHOLOGUE AFUA_5G00100)"/>
    <property type="match status" value="1"/>
</dbReference>
<comment type="caution">
    <text evidence="3">The sequence shown here is derived from an EMBL/GenBank/DDBJ whole genome shotgun (WGS) entry which is preliminary data.</text>
</comment>
<dbReference type="Proteomes" id="UP000236290">
    <property type="component" value="Unassembled WGS sequence"/>
</dbReference>
<dbReference type="InterPro" id="IPR056119">
    <property type="entry name" value="DUF7702"/>
</dbReference>
<feature type="transmembrane region" description="Helical" evidence="1">
    <location>
        <begin position="98"/>
        <end position="118"/>
    </location>
</feature>
<feature type="transmembrane region" description="Helical" evidence="1">
    <location>
        <begin position="212"/>
        <end position="236"/>
    </location>
</feature>
<reference evidence="3 4" key="1">
    <citation type="submission" date="2017-02" db="EMBL/GenBank/DDBJ databases">
        <title>Genomes of Trichoderma spp. with biocontrol activity.</title>
        <authorList>
            <person name="Gardiner D."/>
            <person name="Kazan K."/>
            <person name="Vos C."/>
            <person name="Harvey P."/>
        </authorList>
    </citation>
    <scope>NUCLEOTIDE SEQUENCE [LARGE SCALE GENOMIC DNA]</scope>
    <source>
        <strain evidence="3 4">Tr1</strain>
    </source>
</reference>
<gene>
    <name evidence="3" type="ORF">THARTR1_08059</name>
</gene>
<evidence type="ECO:0000259" key="2">
    <source>
        <dbReference type="Pfam" id="PF24800"/>
    </source>
</evidence>
<dbReference type="Pfam" id="PF24800">
    <property type="entry name" value="DUF7702"/>
    <property type="match status" value="1"/>
</dbReference>
<accession>A0A2K0U0L6</accession>
<evidence type="ECO:0000256" key="1">
    <source>
        <dbReference type="SAM" id="Phobius"/>
    </source>
</evidence>
<feature type="transmembrane region" description="Helical" evidence="1">
    <location>
        <begin position="138"/>
        <end position="158"/>
    </location>
</feature>
<keyword evidence="1" id="KW-0812">Transmembrane</keyword>
<sequence>MTATSTAELAIYATLSIPNIYILFRHGRSGLLGWAYLLVFCTLRIVGGVLDLSGSTAAGIISSIGLSPLLLAAFGILKEARAYYCDPLDNKVERTVVLLFHGMATTGVAILAIGVSNLHSSNIKPSEVSTDNLLVKAGIALLTLSWAIVAIVSVWALAHPAKSQKSKSSIAAGTTLLRSVLISDVFSGIRVILTLVSLVTQDETLSPTTGSLTIRVLLSLIPELICVLAFIAAGMLT</sequence>
<name>A0A2K0U0L6_TRIHA</name>
<feature type="transmembrane region" description="Helical" evidence="1">
    <location>
        <begin position="31"/>
        <end position="50"/>
    </location>
</feature>
<dbReference type="EMBL" id="MTYI01000126">
    <property type="protein sequence ID" value="PNP51302.1"/>
    <property type="molecule type" value="Genomic_DNA"/>
</dbReference>
<proteinExistence type="predicted"/>